<sequence length="923" mass="100978">MYQHLFAAGCLLSAQGSDLRAIRVELDEDIELQFSSLAVYVQVKTRNRPLIQSDIGDALERFATLRQEHISGRRAGDAQFVVVSNQPPGEVLARALAERDLNYDSLEWPGGRIGPQAPGLPPAWRDIASAVAWCTTAAEQLPLRTIAAETLVWKLAANVALASSGTWPYGDHQFLAEGLPALFEQFARQLHDFPELLLHYRPHQNEPAIESTEYVRVVCGFSGAGKTSWAAQTAAHSGNACAYYDAGDTAPAALPSALVRECAAQLAGSMALERVLLPGASGLESLRALDQALQEKGSSPILVIDNAHALPSTALEQVARNTSSIRLVLLGHPGRTVAELEALQGIRREDLRGWSVEDVAAEAAALGCIGTIEGMEHLRVLTGGYPLFVQSAARLAASEHNGSIDDFVHSLERGLHGAVTAQEVILERVFDSLPLQQQQAACALSFSEVPLSRAEMLKLLRACLDMDEVGAASVVRQLKILGLAQSVGGDRARIHDAVRTFGKIRSSDLPVLEARALQELSEIILQSLQEHRDFGRIVFWARLLSARNHLEPLIELMGEEIFHEMGVIPEVSFALEQALASGRLEPEQQFWAYDGLIFSALKHGVREQADKIVEWLAACERVVEQFGLSPTHRARLWMKRMNLAGVLRDEDGVMAALEQASRDMPDLKGHQRILAYNAAAALFSIGSHHVAEQVVSGVIDEYYEVLGISPEQVMGLRQAELWEAIDKPSLDIDDVKHLADALELLAKIGRKTGQRVPLARIHAMRFYEIAGALDSYVRAGLDVADDFVWVNDFLGARNIMEDFVLPFIQRHSMVGKMLDARSLYAVILAYSGEFDNAESEMRRLEPLIEGAPAPMQTQLAAQKRLIAEIREKGPPPQRRLPERAGAAPFAARVAPIVRQSAKVGRNDPCPCGSGLKFKKCHGV</sequence>
<dbReference type="Proteomes" id="UP000806285">
    <property type="component" value="Unassembled WGS sequence"/>
</dbReference>
<dbReference type="Pfam" id="PF02810">
    <property type="entry name" value="SEC-C"/>
    <property type="match status" value="1"/>
</dbReference>
<dbReference type="InterPro" id="IPR004027">
    <property type="entry name" value="SEC_C_motif"/>
</dbReference>
<keyword evidence="3" id="KW-1185">Reference proteome</keyword>
<evidence type="ECO:0000259" key="1">
    <source>
        <dbReference type="Pfam" id="PF13401"/>
    </source>
</evidence>
<dbReference type="EMBL" id="JADDIV010000004">
    <property type="protein sequence ID" value="MBE7368875.1"/>
    <property type="molecule type" value="Genomic_DNA"/>
</dbReference>
<dbReference type="Gene3D" id="3.10.450.50">
    <property type="match status" value="1"/>
</dbReference>
<accession>A0ABR9S5T3</accession>
<organism evidence="2 3">
    <name type="scientific">Ramlibacter pallidus</name>
    <dbReference type="NCBI Taxonomy" id="2780087"/>
    <lineage>
        <taxon>Bacteria</taxon>
        <taxon>Pseudomonadati</taxon>
        <taxon>Pseudomonadota</taxon>
        <taxon>Betaproteobacteria</taxon>
        <taxon>Burkholderiales</taxon>
        <taxon>Comamonadaceae</taxon>
        <taxon>Ramlibacter</taxon>
    </lineage>
</organism>
<protein>
    <submittedName>
        <fullName evidence="2">SEC-C domain-containing protein</fullName>
    </submittedName>
</protein>
<dbReference type="InterPro" id="IPR049945">
    <property type="entry name" value="AAA_22"/>
</dbReference>
<dbReference type="SUPFAM" id="SSF103642">
    <property type="entry name" value="Sec-C motif"/>
    <property type="match status" value="1"/>
</dbReference>
<dbReference type="RefSeq" id="WP_193677491.1">
    <property type="nucleotide sequence ID" value="NZ_JADDIV010000004.1"/>
</dbReference>
<proteinExistence type="predicted"/>
<dbReference type="SUPFAM" id="SSF52540">
    <property type="entry name" value="P-loop containing nucleoside triphosphate hydrolases"/>
    <property type="match status" value="1"/>
</dbReference>
<dbReference type="Pfam" id="PF13401">
    <property type="entry name" value="AAA_22"/>
    <property type="match status" value="1"/>
</dbReference>
<dbReference type="Gene3D" id="3.40.50.300">
    <property type="entry name" value="P-loop containing nucleotide triphosphate hydrolases"/>
    <property type="match status" value="1"/>
</dbReference>
<dbReference type="InterPro" id="IPR027417">
    <property type="entry name" value="P-loop_NTPase"/>
</dbReference>
<reference evidence="2 3" key="1">
    <citation type="submission" date="2020-10" db="EMBL/GenBank/DDBJ databases">
        <title>Ramlibacter sp. HM2 16S ribosomal RNA gene Genome sequencing and assembly.</title>
        <authorList>
            <person name="Kang M."/>
        </authorList>
    </citation>
    <scope>NUCLEOTIDE SEQUENCE [LARGE SCALE GENOMIC DNA]</scope>
    <source>
        <strain evidence="2 3">HM2</strain>
    </source>
</reference>
<gene>
    <name evidence="2" type="ORF">IM787_15035</name>
</gene>
<feature type="domain" description="ORC1/DEAH AAA+ ATPase" evidence="1">
    <location>
        <begin position="211"/>
        <end position="334"/>
    </location>
</feature>
<evidence type="ECO:0000313" key="3">
    <source>
        <dbReference type="Proteomes" id="UP000806285"/>
    </source>
</evidence>
<comment type="caution">
    <text evidence="2">The sequence shown here is derived from an EMBL/GenBank/DDBJ whole genome shotgun (WGS) entry which is preliminary data.</text>
</comment>
<evidence type="ECO:0000313" key="2">
    <source>
        <dbReference type="EMBL" id="MBE7368875.1"/>
    </source>
</evidence>
<name>A0ABR9S5T3_9BURK</name>